<proteinExistence type="predicted"/>
<reference evidence="1 2" key="1">
    <citation type="submission" date="2016-10" db="EMBL/GenBank/DDBJ databases">
        <authorList>
            <person name="de Groot N.N."/>
        </authorList>
    </citation>
    <scope>NUCLEOTIDE SEQUENCE [LARGE SCALE GENOMIC DNA]</scope>
    <source>
        <strain evidence="1 2">BS3655</strain>
    </source>
</reference>
<sequence length="62" mass="6477">MARFASYVSGFDLANVPGEVFLQGLLGADSLELLQQLSLLVKQHGGCAGDVRVPGDSLVVSM</sequence>
<evidence type="ECO:0000313" key="2">
    <source>
        <dbReference type="Proteomes" id="UP000183114"/>
    </source>
</evidence>
<evidence type="ECO:0000313" key="1">
    <source>
        <dbReference type="EMBL" id="SED90395.1"/>
    </source>
</evidence>
<dbReference type="Proteomes" id="UP000183114">
    <property type="component" value="Unassembled WGS sequence"/>
</dbReference>
<dbReference type="AlphaFoldDB" id="A0A1H5EH18"/>
<accession>A0A1H5EH18</accession>
<protein>
    <submittedName>
        <fullName evidence="1">Uncharacterized protein</fullName>
    </submittedName>
</protein>
<name>A0A1H5EH18_9PSED</name>
<dbReference type="EMBL" id="FNTF01000002">
    <property type="protein sequence ID" value="SED90395.1"/>
    <property type="molecule type" value="Genomic_DNA"/>
</dbReference>
<organism evidence="1 2">
    <name type="scientific">Pseudomonas frederiksbergensis</name>
    <dbReference type="NCBI Taxonomy" id="104087"/>
    <lineage>
        <taxon>Bacteria</taxon>
        <taxon>Pseudomonadati</taxon>
        <taxon>Pseudomonadota</taxon>
        <taxon>Gammaproteobacteria</taxon>
        <taxon>Pseudomonadales</taxon>
        <taxon>Pseudomonadaceae</taxon>
        <taxon>Pseudomonas</taxon>
    </lineage>
</organism>
<gene>
    <name evidence="1" type="ORF">SAMN04490185_4486</name>
</gene>